<dbReference type="Proteomes" id="UP001207626">
    <property type="component" value="Unassembled WGS sequence"/>
</dbReference>
<evidence type="ECO:0000256" key="1">
    <source>
        <dbReference type="ARBA" id="ARBA00007169"/>
    </source>
</evidence>
<comment type="similarity">
    <text evidence="1">Belongs to the thioesterase family.</text>
</comment>
<proteinExistence type="inferred from homology"/>
<organism evidence="3 4">
    <name type="scientific">Paenibacillus apiarius</name>
    <dbReference type="NCBI Taxonomy" id="46240"/>
    <lineage>
        <taxon>Bacteria</taxon>
        <taxon>Bacillati</taxon>
        <taxon>Bacillota</taxon>
        <taxon>Bacilli</taxon>
        <taxon>Bacillales</taxon>
        <taxon>Paenibacillaceae</taxon>
        <taxon>Paenibacillus</taxon>
    </lineage>
</organism>
<evidence type="ECO:0000313" key="4">
    <source>
        <dbReference type="Proteomes" id="UP001207626"/>
    </source>
</evidence>
<evidence type="ECO:0000259" key="2">
    <source>
        <dbReference type="Pfam" id="PF00975"/>
    </source>
</evidence>
<feature type="domain" description="Thioesterase" evidence="2">
    <location>
        <begin position="3"/>
        <end position="211"/>
    </location>
</feature>
<dbReference type="InterPro" id="IPR029058">
    <property type="entry name" value="AB_hydrolase_fold"/>
</dbReference>
<dbReference type="EMBL" id="JAMDLW010000015">
    <property type="protein sequence ID" value="MCY9520491.1"/>
    <property type="molecule type" value="Genomic_DNA"/>
</dbReference>
<dbReference type="Pfam" id="PF00975">
    <property type="entry name" value="Thioesterase"/>
    <property type="match status" value="1"/>
</dbReference>
<evidence type="ECO:0000313" key="3">
    <source>
        <dbReference type="EMBL" id="MCY9520491.1"/>
    </source>
</evidence>
<comment type="caution">
    <text evidence="3">The sequence shown here is derived from an EMBL/GenBank/DDBJ whole genome shotgun (WGS) entry which is preliminary data.</text>
</comment>
<accession>A0ABT4DT13</accession>
<dbReference type="Gene3D" id="3.40.50.1820">
    <property type="entry name" value="alpha/beta hydrolase"/>
    <property type="match status" value="1"/>
</dbReference>
<keyword evidence="4" id="KW-1185">Reference proteome</keyword>
<gene>
    <name evidence="3" type="ORF">M5X09_12495</name>
</gene>
<name>A0ABT4DT13_9BACL</name>
<dbReference type="PANTHER" id="PTHR11487">
    <property type="entry name" value="THIOESTERASE"/>
    <property type="match status" value="1"/>
</dbReference>
<dbReference type="SUPFAM" id="SSF53474">
    <property type="entry name" value="alpha/beta-Hydrolases"/>
    <property type="match status" value="1"/>
</dbReference>
<protein>
    <submittedName>
        <fullName evidence="3">Thioesterase domain-containing protein</fullName>
    </submittedName>
</protein>
<dbReference type="InterPro" id="IPR012223">
    <property type="entry name" value="TEII"/>
</dbReference>
<sequence>MLYNPWKHVMGDAVELVPLELSGRGRRFGAPFYKSIRAAVEDVAEQIIPHVDDGSYALWGHSMGAIIVYELCHYMRQQGHPLPVHLFCSGSSAPHLRKKDKPIHDLPEEQFLKEIEELEGTPQEFFEHKELIDLYLPILRNDFMIIEQYEYEEKAEKLNTDLSVLYGSGESFVNEVQGWDTHTSTSCRLHEFQGGHFFLFDHVQPIANVVKDALLPYSSSRAELIRSGDFA</sequence>
<dbReference type="InterPro" id="IPR001031">
    <property type="entry name" value="Thioesterase"/>
</dbReference>
<reference evidence="3 4" key="1">
    <citation type="submission" date="2022-05" db="EMBL/GenBank/DDBJ databases">
        <title>Genome Sequencing of Bee-Associated Microbes.</title>
        <authorList>
            <person name="Dunlap C."/>
        </authorList>
    </citation>
    <scope>NUCLEOTIDE SEQUENCE [LARGE SCALE GENOMIC DNA]</scope>
    <source>
        <strain evidence="3 4">NRRL NRS-1438</strain>
    </source>
</reference>
<dbReference type="PANTHER" id="PTHR11487:SF0">
    <property type="entry name" value="S-ACYL FATTY ACID SYNTHASE THIOESTERASE, MEDIUM CHAIN"/>
    <property type="match status" value="1"/>
</dbReference>